<sequence length="931" mass="103658">MSQGTTNSEVDLSRQWQEFVLNSGEPPWPKDTNRRLAGNLSAAASSLWRSILGRCQNQLPELVLRRIRREYGHYQLWCDGYGVLSGELDNVLAGSKRLRLSTYRLLVDPLAPVKAPGLWTRARELSSIAICEVQEGDDSDSDTCSNIDPLEVNSSSTIESFVEDLATSIQCLVDLSPCFDEPVLDETLDEMLVLPSDAVWDPAPHLAAGISQRYQSADDNYAGILGLENWERLQRPHQTRVGNLQQLEQVMLKRGEPGSAVASKNHNSGIGTSIASSATGSTTASNDTGDAQKPQRARTSKPKVKTGCNNCKQRRIKCDEKRPSCVNCIRSKRICSGYPPSPWSARPIKEVQIAMFALPPRRIQQYQQRNTLPSITSPPATVGWLHKPSTTLPFDSQEGLYFQLFQEQTASSLSGFFDSAFWTRLVLQECHSEGSIRHTVVALGALYKTLERSTESPLGSLTEEQDPADGASRHWEMAVKQYSRACQEPICALSDSRSYRTRLMANMLLACFNSFIGDYRQAIVYIQTGLRLLEQLRTERRRAFLPRPEEPVEAELVQMLTRLAIQAKLYDIAFHFPQPWVVRLTAPSNQGQYPSPPVSDASSPISVSKDPIPDRFSSVMEARVAWDKLCERIFRFTETMSAYAQNGVMGVLPTSLLHYGVSFKTDIKAWSLAFDHILASRTASGLSSQEKACIAVLKMYQIMSYILFLVTFSSSEMDIDKYTADFNVIVDLALEVVGNEERRAALNRCPDPRLCHHRGRHDLGASFEGLNFTVRHIMPSFSADLGIVPPLFFVATKCRNHDTRWKAIQLLKSSPRREGMWDSELTARIAVLIADIEESGDPVISLDGVFATNIQNAGRPSPGRPASPAPSASTGTSLRTSQQKTIPEERRVIVRAAEFDLRKRTAVVQLGSRGLLAGTLDLKTRVTRITW</sequence>
<dbReference type="RefSeq" id="XP_070921726.1">
    <property type="nucleotide sequence ID" value="XM_071065625.1"/>
</dbReference>
<dbReference type="InterPro" id="IPR001138">
    <property type="entry name" value="Zn2Cys6_DnaBD"/>
</dbReference>
<evidence type="ECO:0000256" key="4">
    <source>
        <dbReference type="ARBA" id="ARBA00023125"/>
    </source>
</evidence>
<proteinExistence type="predicted"/>
<gene>
    <name evidence="9" type="ORF">MFIFM68171_10206</name>
</gene>
<dbReference type="Pfam" id="PF11951">
    <property type="entry name" value="Fungal_trans_2"/>
    <property type="match status" value="1"/>
</dbReference>
<evidence type="ECO:0000256" key="6">
    <source>
        <dbReference type="ARBA" id="ARBA00023242"/>
    </source>
</evidence>
<dbReference type="InterPro" id="IPR036864">
    <property type="entry name" value="Zn2-C6_fun-type_DNA-bd_sf"/>
</dbReference>
<dbReference type="Pfam" id="PF00172">
    <property type="entry name" value="Zn_clus"/>
    <property type="match status" value="1"/>
</dbReference>
<keyword evidence="3" id="KW-0805">Transcription regulation</keyword>
<feature type="region of interest" description="Disordered" evidence="7">
    <location>
        <begin position="856"/>
        <end position="887"/>
    </location>
</feature>
<evidence type="ECO:0000256" key="5">
    <source>
        <dbReference type="ARBA" id="ARBA00023163"/>
    </source>
</evidence>
<keyword evidence="6" id="KW-0539">Nucleus</keyword>
<feature type="domain" description="Zn(2)-C6 fungal-type" evidence="8">
    <location>
        <begin position="307"/>
        <end position="336"/>
    </location>
</feature>
<dbReference type="Proteomes" id="UP001628179">
    <property type="component" value="Unassembled WGS sequence"/>
</dbReference>
<dbReference type="EMBL" id="BAAFSV010000006">
    <property type="protein sequence ID" value="GAB1319996.1"/>
    <property type="molecule type" value="Genomic_DNA"/>
</dbReference>
<dbReference type="SMART" id="SM00066">
    <property type="entry name" value="GAL4"/>
    <property type="match status" value="1"/>
</dbReference>
<dbReference type="Gene3D" id="4.10.240.10">
    <property type="entry name" value="Zn(2)-C6 fungal-type DNA-binding domain"/>
    <property type="match status" value="1"/>
</dbReference>
<evidence type="ECO:0000313" key="9">
    <source>
        <dbReference type="EMBL" id="GAB1319996.1"/>
    </source>
</evidence>
<dbReference type="PANTHER" id="PTHR36206:SF4">
    <property type="entry name" value="HYPOTHETICAL CONSERVED PROTEIN (EUROFUNG)-RELATED"/>
    <property type="match status" value="1"/>
</dbReference>
<organism evidence="9 10">
    <name type="scientific">Madurella fahalii</name>
    <dbReference type="NCBI Taxonomy" id="1157608"/>
    <lineage>
        <taxon>Eukaryota</taxon>
        <taxon>Fungi</taxon>
        <taxon>Dikarya</taxon>
        <taxon>Ascomycota</taxon>
        <taxon>Pezizomycotina</taxon>
        <taxon>Sordariomycetes</taxon>
        <taxon>Sordariomycetidae</taxon>
        <taxon>Sordariales</taxon>
        <taxon>Sordariales incertae sedis</taxon>
        <taxon>Madurella</taxon>
    </lineage>
</organism>
<keyword evidence="2" id="KW-0862">Zinc</keyword>
<dbReference type="GeneID" id="98180948"/>
<evidence type="ECO:0000259" key="8">
    <source>
        <dbReference type="PROSITE" id="PS50048"/>
    </source>
</evidence>
<dbReference type="CDD" id="cd00067">
    <property type="entry name" value="GAL4"/>
    <property type="match status" value="1"/>
</dbReference>
<reference evidence="9 10" key="1">
    <citation type="submission" date="2024-09" db="EMBL/GenBank/DDBJ databases">
        <title>Itraconazole resistance in Madurella fahalii resulting from another homologue of gene encoding cytochrome P450 14-alpha sterol demethylase (CYP51).</title>
        <authorList>
            <person name="Yoshioka I."/>
            <person name="Fahal A.H."/>
            <person name="Kaneko S."/>
            <person name="Yaguchi T."/>
        </authorList>
    </citation>
    <scope>NUCLEOTIDE SEQUENCE [LARGE SCALE GENOMIC DNA]</scope>
    <source>
        <strain evidence="9 10">IFM 68171</strain>
    </source>
</reference>
<accession>A0ABQ0GQH1</accession>
<keyword evidence="10" id="KW-1185">Reference proteome</keyword>
<dbReference type="PROSITE" id="PS50048">
    <property type="entry name" value="ZN2_CY6_FUNGAL_2"/>
    <property type="match status" value="1"/>
</dbReference>
<feature type="region of interest" description="Disordered" evidence="7">
    <location>
        <begin position="255"/>
        <end position="308"/>
    </location>
</feature>
<evidence type="ECO:0000256" key="7">
    <source>
        <dbReference type="SAM" id="MobiDB-lite"/>
    </source>
</evidence>
<dbReference type="InterPro" id="IPR021858">
    <property type="entry name" value="Fun_TF"/>
</dbReference>
<dbReference type="SUPFAM" id="SSF57701">
    <property type="entry name" value="Zn2/Cys6 DNA-binding domain"/>
    <property type="match status" value="1"/>
</dbReference>
<protein>
    <submittedName>
        <fullName evidence="9">Zn(2)-C6 fungal-type domain-containing protein</fullName>
    </submittedName>
</protein>
<keyword evidence="5" id="KW-0804">Transcription</keyword>
<dbReference type="PANTHER" id="PTHR36206">
    <property type="entry name" value="ASPERCRYPTIN BIOSYNTHESIS CLUSTER-SPECIFIC TRANSCRIPTION REGULATOR ATNN-RELATED"/>
    <property type="match status" value="1"/>
</dbReference>
<comment type="caution">
    <text evidence="9">The sequence shown here is derived from an EMBL/GenBank/DDBJ whole genome shotgun (WGS) entry which is preliminary data.</text>
</comment>
<evidence type="ECO:0000313" key="10">
    <source>
        <dbReference type="Proteomes" id="UP001628179"/>
    </source>
</evidence>
<dbReference type="PROSITE" id="PS00463">
    <property type="entry name" value="ZN2_CY6_FUNGAL_1"/>
    <property type="match status" value="1"/>
</dbReference>
<keyword evidence="4" id="KW-0238">DNA-binding</keyword>
<evidence type="ECO:0000256" key="1">
    <source>
        <dbReference type="ARBA" id="ARBA00022723"/>
    </source>
</evidence>
<dbReference type="InterPro" id="IPR052360">
    <property type="entry name" value="Transcr_Regulatory_Proteins"/>
</dbReference>
<name>A0ABQ0GQH1_9PEZI</name>
<evidence type="ECO:0000256" key="2">
    <source>
        <dbReference type="ARBA" id="ARBA00022833"/>
    </source>
</evidence>
<keyword evidence="1" id="KW-0479">Metal-binding</keyword>
<evidence type="ECO:0000256" key="3">
    <source>
        <dbReference type="ARBA" id="ARBA00023015"/>
    </source>
</evidence>
<feature type="compositionally biased region" description="Low complexity" evidence="7">
    <location>
        <begin position="268"/>
        <end position="285"/>
    </location>
</feature>
<feature type="compositionally biased region" description="Basic residues" evidence="7">
    <location>
        <begin position="295"/>
        <end position="304"/>
    </location>
</feature>